<gene>
    <name evidence="6" type="primary">ANKRD65</name>
</gene>
<feature type="region of interest" description="Disordered" evidence="4">
    <location>
        <begin position="1"/>
        <end position="60"/>
    </location>
</feature>
<dbReference type="PROSITE" id="PS50088">
    <property type="entry name" value="ANK_REPEAT"/>
    <property type="match status" value="4"/>
</dbReference>
<name>A0ABM0ZR26_ECHTE</name>
<dbReference type="SUPFAM" id="SSF48403">
    <property type="entry name" value="Ankyrin repeat"/>
    <property type="match status" value="1"/>
</dbReference>
<dbReference type="Pfam" id="PF00023">
    <property type="entry name" value="Ank"/>
    <property type="match status" value="1"/>
</dbReference>
<feature type="repeat" description="ANK" evidence="3">
    <location>
        <begin position="221"/>
        <end position="253"/>
    </location>
</feature>
<protein>
    <submittedName>
        <fullName evidence="6">Ankyrin repeat domain-containing protein 65</fullName>
    </submittedName>
</protein>
<dbReference type="InterPro" id="IPR036770">
    <property type="entry name" value="Ankyrin_rpt-contain_sf"/>
</dbReference>
<feature type="repeat" description="ANK" evidence="3">
    <location>
        <begin position="188"/>
        <end position="220"/>
    </location>
</feature>
<reference evidence="6" key="1">
    <citation type="submission" date="2025-08" db="UniProtKB">
        <authorList>
            <consortium name="RefSeq"/>
        </authorList>
    </citation>
    <scope>IDENTIFICATION</scope>
</reference>
<dbReference type="GeneID" id="101638592"/>
<dbReference type="PANTHER" id="PTHR24193">
    <property type="entry name" value="ANKYRIN REPEAT PROTEIN"/>
    <property type="match status" value="1"/>
</dbReference>
<dbReference type="PRINTS" id="PR01415">
    <property type="entry name" value="ANKYRIN"/>
</dbReference>
<dbReference type="Proteomes" id="UP000694863">
    <property type="component" value="Unplaced"/>
</dbReference>
<dbReference type="Gene3D" id="1.25.40.20">
    <property type="entry name" value="Ankyrin repeat-containing domain"/>
    <property type="match status" value="2"/>
</dbReference>
<proteinExistence type="predicted"/>
<organism evidence="5 6">
    <name type="scientific">Echinops telfairi</name>
    <name type="common">Lesser hedgehog tenrec</name>
    <dbReference type="NCBI Taxonomy" id="9371"/>
    <lineage>
        <taxon>Eukaryota</taxon>
        <taxon>Metazoa</taxon>
        <taxon>Chordata</taxon>
        <taxon>Craniata</taxon>
        <taxon>Vertebrata</taxon>
        <taxon>Euteleostomi</taxon>
        <taxon>Mammalia</taxon>
        <taxon>Eutheria</taxon>
        <taxon>Afrotheria</taxon>
        <taxon>Tenrecidae</taxon>
        <taxon>Tenrecinae</taxon>
        <taxon>Echinops</taxon>
    </lineage>
</organism>
<feature type="repeat" description="ANK" evidence="3">
    <location>
        <begin position="155"/>
        <end position="187"/>
    </location>
</feature>
<accession>A0ABM0ZR26</accession>
<dbReference type="PROSITE" id="PS50297">
    <property type="entry name" value="ANK_REP_REGION"/>
    <property type="match status" value="3"/>
</dbReference>
<dbReference type="InterPro" id="IPR050663">
    <property type="entry name" value="Ankyrin-SOCS_Box"/>
</dbReference>
<evidence type="ECO:0000313" key="6">
    <source>
        <dbReference type="RefSeq" id="XP_012860790.1"/>
    </source>
</evidence>
<dbReference type="SMART" id="SM00248">
    <property type="entry name" value="ANK"/>
    <property type="match status" value="5"/>
</dbReference>
<dbReference type="Pfam" id="PF12796">
    <property type="entry name" value="Ank_2"/>
    <property type="match status" value="1"/>
</dbReference>
<keyword evidence="5" id="KW-1185">Reference proteome</keyword>
<dbReference type="RefSeq" id="XP_012860790.1">
    <property type="nucleotide sequence ID" value="XM_013005336.2"/>
</dbReference>
<evidence type="ECO:0000313" key="5">
    <source>
        <dbReference type="Proteomes" id="UP000694863"/>
    </source>
</evidence>
<feature type="repeat" description="ANK" evidence="3">
    <location>
        <begin position="124"/>
        <end position="154"/>
    </location>
</feature>
<dbReference type="PANTHER" id="PTHR24193:SF121">
    <property type="entry name" value="ADA2A-CONTAINING COMPLEX COMPONENT 3, ISOFORM D"/>
    <property type="match status" value="1"/>
</dbReference>
<sequence>MPSLVSTARRPNPPPQAHRGFLKSRMERPPGSDSTPGGRTEPLSQLPLPNDPQQQTPQSLAEADLERELQWLELGSELAKEDQKEGVRGPQGWGHLSQAVWQGQAGLVTQLLRQGALVDERDGAGRSPLHLAVLRGHDVEVLLGHGADPNLRDRHGRSALHRAAAAGHMAVVQLLVAHKAEVDAQDSLNLTPLHHAARGGHVEVASHLLDKGAQVNAAGWLSKTPLHFSVESHHGPTTELLLIRGASPALRTQWGEVAQDPVCEGSLCME</sequence>
<evidence type="ECO:0000256" key="2">
    <source>
        <dbReference type="ARBA" id="ARBA00023043"/>
    </source>
</evidence>
<evidence type="ECO:0000256" key="4">
    <source>
        <dbReference type="SAM" id="MobiDB-lite"/>
    </source>
</evidence>
<keyword evidence="1" id="KW-0677">Repeat</keyword>
<dbReference type="InterPro" id="IPR002110">
    <property type="entry name" value="Ankyrin_rpt"/>
</dbReference>
<keyword evidence="2 3" id="KW-0040">ANK repeat</keyword>
<evidence type="ECO:0000256" key="1">
    <source>
        <dbReference type="ARBA" id="ARBA00022737"/>
    </source>
</evidence>
<evidence type="ECO:0000256" key="3">
    <source>
        <dbReference type="PROSITE-ProRule" id="PRU00023"/>
    </source>
</evidence>